<feature type="domain" description="HTH tetR-type" evidence="4">
    <location>
        <begin position="64"/>
        <end position="124"/>
    </location>
</feature>
<dbReference type="PANTHER" id="PTHR30055:SF231">
    <property type="entry name" value="TRANSCRIPTIONAL REGULATORY PROTEIN (PROBABLY DEOR-FAMILY)-RELATED"/>
    <property type="match status" value="1"/>
</dbReference>
<evidence type="ECO:0000259" key="4">
    <source>
        <dbReference type="PROSITE" id="PS50977"/>
    </source>
</evidence>
<reference evidence="6" key="1">
    <citation type="journal article" date="2019" name="Int. J. Syst. Evol. Microbiol.">
        <title>The Global Catalogue of Microorganisms (GCM) 10K type strain sequencing project: providing services to taxonomists for standard genome sequencing and annotation.</title>
        <authorList>
            <consortium name="The Broad Institute Genomics Platform"/>
            <consortium name="The Broad Institute Genome Sequencing Center for Infectious Disease"/>
            <person name="Wu L."/>
            <person name="Ma J."/>
        </authorList>
    </citation>
    <scope>NUCLEOTIDE SEQUENCE [LARGE SCALE GENOMIC DNA]</scope>
    <source>
        <strain evidence="6">XZYJ18</strain>
    </source>
</reference>
<evidence type="ECO:0000256" key="3">
    <source>
        <dbReference type="SAM" id="MobiDB-lite"/>
    </source>
</evidence>
<accession>A0ABV9ZDX7</accession>
<dbReference type="PANTHER" id="PTHR30055">
    <property type="entry name" value="HTH-TYPE TRANSCRIPTIONAL REGULATOR RUTR"/>
    <property type="match status" value="1"/>
</dbReference>
<dbReference type="RefSeq" id="WP_378021979.1">
    <property type="nucleotide sequence ID" value="NZ_JBHSKG010000008.1"/>
</dbReference>
<organism evidence="5 6">
    <name type="scientific">Actinomycetospora rhizophila</name>
    <dbReference type="NCBI Taxonomy" id="1416876"/>
    <lineage>
        <taxon>Bacteria</taxon>
        <taxon>Bacillati</taxon>
        <taxon>Actinomycetota</taxon>
        <taxon>Actinomycetes</taxon>
        <taxon>Pseudonocardiales</taxon>
        <taxon>Pseudonocardiaceae</taxon>
        <taxon>Actinomycetospora</taxon>
    </lineage>
</organism>
<dbReference type="InterPro" id="IPR050109">
    <property type="entry name" value="HTH-type_TetR-like_transc_reg"/>
</dbReference>
<comment type="caution">
    <text evidence="5">The sequence shown here is derived from an EMBL/GenBank/DDBJ whole genome shotgun (WGS) entry which is preliminary data.</text>
</comment>
<dbReference type="Pfam" id="PF00440">
    <property type="entry name" value="TetR_N"/>
    <property type="match status" value="1"/>
</dbReference>
<feature type="DNA-binding region" description="H-T-H motif" evidence="2">
    <location>
        <begin position="87"/>
        <end position="106"/>
    </location>
</feature>
<protein>
    <submittedName>
        <fullName evidence="5">TetR/AcrR family transcriptional regulator</fullName>
    </submittedName>
</protein>
<dbReference type="EMBL" id="JBHSKG010000008">
    <property type="protein sequence ID" value="MFC5139796.1"/>
    <property type="molecule type" value="Genomic_DNA"/>
</dbReference>
<keyword evidence="6" id="KW-1185">Reference proteome</keyword>
<evidence type="ECO:0000313" key="6">
    <source>
        <dbReference type="Proteomes" id="UP001596175"/>
    </source>
</evidence>
<proteinExistence type="predicted"/>
<keyword evidence="1 2" id="KW-0238">DNA-binding</keyword>
<evidence type="ECO:0000313" key="5">
    <source>
        <dbReference type="EMBL" id="MFC5139796.1"/>
    </source>
</evidence>
<sequence>MSHVAIRERCCRRSGTGGSRGRPRVCTSRDRPPSTSRCLTPARLASGTICTTVLKVDGRRSRSAQTRAALLEAAVEIICTDGVAAVTQRAVAQRAGTSLASTTYHFRTADDLLVAAFELTASRTITDMRRLGDEVTAGRLTLHEAVTAVVSRAPYGPDLPADGVIQLTLSAIHNPRLRPAVDTFIEELAGLFVPLTDSREDARTLARSLSGLILHEMARGTDHPTETVKADIRALFRAFGVTGAGVGSVHHEEELR</sequence>
<dbReference type="PROSITE" id="PS50977">
    <property type="entry name" value="HTH_TETR_2"/>
    <property type="match status" value="1"/>
</dbReference>
<evidence type="ECO:0000256" key="1">
    <source>
        <dbReference type="ARBA" id="ARBA00023125"/>
    </source>
</evidence>
<gene>
    <name evidence="5" type="ORF">ACFPK1_16265</name>
</gene>
<dbReference type="InterPro" id="IPR009057">
    <property type="entry name" value="Homeodomain-like_sf"/>
</dbReference>
<evidence type="ECO:0000256" key="2">
    <source>
        <dbReference type="PROSITE-ProRule" id="PRU00335"/>
    </source>
</evidence>
<dbReference type="SUPFAM" id="SSF46689">
    <property type="entry name" value="Homeodomain-like"/>
    <property type="match status" value="1"/>
</dbReference>
<dbReference type="Proteomes" id="UP001596175">
    <property type="component" value="Unassembled WGS sequence"/>
</dbReference>
<dbReference type="InterPro" id="IPR001647">
    <property type="entry name" value="HTH_TetR"/>
</dbReference>
<feature type="region of interest" description="Disordered" evidence="3">
    <location>
        <begin position="13"/>
        <end position="33"/>
    </location>
</feature>
<name>A0ABV9ZDX7_9PSEU</name>
<dbReference type="Gene3D" id="1.10.357.10">
    <property type="entry name" value="Tetracycline Repressor, domain 2"/>
    <property type="match status" value="1"/>
</dbReference>